<name>A0A2M7Z3C1_9BACT</name>
<protein>
    <submittedName>
        <fullName evidence="2">Uncharacterized protein</fullName>
    </submittedName>
</protein>
<evidence type="ECO:0000256" key="1">
    <source>
        <dbReference type="SAM" id="Phobius"/>
    </source>
</evidence>
<dbReference type="Proteomes" id="UP000230178">
    <property type="component" value="Unassembled WGS sequence"/>
</dbReference>
<keyword evidence="1" id="KW-0812">Transmembrane</keyword>
<keyword evidence="1" id="KW-0472">Membrane</keyword>
<accession>A0A2M7Z3C1</accession>
<reference evidence="3" key="1">
    <citation type="submission" date="2017-09" db="EMBL/GenBank/DDBJ databases">
        <title>Depth-based differentiation of microbial function through sediment-hosted aquifers and enrichment of novel symbionts in the deep terrestrial subsurface.</title>
        <authorList>
            <person name="Probst A.J."/>
            <person name="Ladd B."/>
            <person name="Jarett J.K."/>
            <person name="Geller-Mcgrath D.E."/>
            <person name="Sieber C.M.K."/>
            <person name="Emerson J.B."/>
            <person name="Anantharaman K."/>
            <person name="Thomas B.C."/>
            <person name="Malmstrom R."/>
            <person name="Stieglmeier M."/>
            <person name="Klingl A."/>
            <person name="Woyke T."/>
            <person name="Ryan C.M."/>
            <person name="Banfield J.F."/>
        </authorList>
    </citation>
    <scope>NUCLEOTIDE SEQUENCE [LARGE SCALE GENOMIC DNA]</scope>
</reference>
<sequence length="67" mass="7437">MKKNLVSIDLGIIIVSAILGLYASQRNCLFRFFTEGEMNFWTGIEILAGFGVLIGLVIFLTGRAKKK</sequence>
<comment type="caution">
    <text evidence="2">The sequence shown here is derived from an EMBL/GenBank/DDBJ whole genome shotgun (WGS) entry which is preliminary data.</text>
</comment>
<gene>
    <name evidence="2" type="ORF">CO146_01615</name>
</gene>
<organism evidence="2 3">
    <name type="scientific">Candidatus Nealsonbacteria bacterium CG_4_9_14_3_um_filter_37_29</name>
    <dbReference type="NCBI Taxonomy" id="1974696"/>
    <lineage>
        <taxon>Bacteria</taxon>
        <taxon>Candidatus Nealsoniibacteriota</taxon>
    </lineage>
</organism>
<feature type="transmembrane region" description="Helical" evidence="1">
    <location>
        <begin position="5"/>
        <end position="23"/>
    </location>
</feature>
<evidence type="ECO:0000313" key="2">
    <source>
        <dbReference type="EMBL" id="PJA83192.1"/>
    </source>
</evidence>
<keyword evidence="1" id="KW-1133">Transmembrane helix</keyword>
<dbReference type="AlphaFoldDB" id="A0A2M7Z3C1"/>
<evidence type="ECO:0000313" key="3">
    <source>
        <dbReference type="Proteomes" id="UP000230178"/>
    </source>
</evidence>
<proteinExistence type="predicted"/>
<dbReference type="EMBL" id="PFVS01000060">
    <property type="protein sequence ID" value="PJA83192.1"/>
    <property type="molecule type" value="Genomic_DNA"/>
</dbReference>
<feature type="transmembrane region" description="Helical" evidence="1">
    <location>
        <begin position="43"/>
        <end position="62"/>
    </location>
</feature>